<evidence type="ECO:0000313" key="8">
    <source>
        <dbReference type="Proteomes" id="UP000507470"/>
    </source>
</evidence>
<dbReference type="OrthoDB" id="1641903at2759"/>
<protein>
    <submittedName>
        <fullName evidence="7">SLC23A1</fullName>
    </submittedName>
</protein>
<feature type="transmembrane region" description="Helical" evidence="6">
    <location>
        <begin position="442"/>
        <end position="464"/>
    </location>
</feature>
<organism evidence="7 8">
    <name type="scientific">Mytilus coruscus</name>
    <name type="common">Sea mussel</name>
    <dbReference type="NCBI Taxonomy" id="42192"/>
    <lineage>
        <taxon>Eukaryota</taxon>
        <taxon>Metazoa</taxon>
        <taxon>Spiralia</taxon>
        <taxon>Lophotrochozoa</taxon>
        <taxon>Mollusca</taxon>
        <taxon>Bivalvia</taxon>
        <taxon>Autobranchia</taxon>
        <taxon>Pteriomorphia</taxon>
        <taxon>Mytilida</taxon>
        <taxon>Mytiloidea</taxon>
        <taxon>Mytilidae</taxon>
        <taxon>Mytilinae</taxon>
        <taxon>Mytilus</taxon>
    </lineage>
</organism>
<accession>A0A6J8DZ30</accession>
<sequence length="677" mass="74817">MDASMGYVRRLSTTGDNLNRLELPNAEREKDDKQASKIFLHGLIIRLNTPQDYLKTYRKSSVVDTQDILGQKPSVVEQKAQKIDVADEKMEIEIKDNSWKLFYKVSDSPPFYMTLLFALQQTLMVLPFCVVSTIMVAQSVCAEDDNDLKTQLLSTTTFLSAVCTVLQTTIGVRLPVYQGPTAGYIVPLLVISGLPDFKCEPMWKKVIFNVTTGENFTTDEPDIVGYRENIALPKLRAMQGSLILAGGIHMLIGLTGLVGVLLKVVGPLTVVPTLLLLGIELNGVMNTFCETHWGVSAGTCLTSIILAVYLNGWNMPLPMYTRGRGCHIIRYPLQQVLAILFAILIGWNICCILTYSGALTSDPNNKQYKTRTDFGVDTIERTPWVTVPYPGQFGSSEFNTGIFLAFFIATLLSVIESIADYYACARLSHLPPPPLSAMNRGIMIEGFMSMVAGFFGAGHATTTYSNNIGLISMTRVASRRVFQMLGIQLVICAVIGKLGAVFVTIPYAVLGGSSILSFGLFIGVITSYLQFIDMNSPRNLAVVGVSMLTGLMVPNWVKENSTVIKTGSEEFDKFLIMALTNPSFFGGFVAFILDNTVKGTKRERGMAAWALGEIQSVDTQSQIEEDLDVYEIPILTKYLKKIPCMKYLPIFPTTHQKIINAENNLRQIKKTNNIEMT</sequence>
<evidence type="ECO:0000256" key="1">
    <source>
        <dbReference type="ARBA" id="ARBA00004141"/>
    </source>
</evidence>
<evidence type="ECO:0000256" key="2">
    <source>
        <dbReference type="ARBA" id="ARBA00008821"/>
    </source>
</evidence>
<reference evidence="7 8" key="1">
    <citation type="submission" date="2020-06" db="EMBL/GenBank/DDBJ databases">
        <authorList>
            <person name="Li R."/>
            <person name="Bekaert M."/>
        </authorList>
    </citation>
    <scope>NUCLEOTIDE SEQUENCE [LARGE SCALE GENOMIC DNA]</scope>
    <source>
        <strain evidence="8">wild</strain>
    </source>
</reference>
<feature type="transmembrane region" description="Helical" evidence="6">
    <location>
        <begin position="242"/>
        <end position="262"/>
    </location>
</feature>
<proteinExistence type="inferred from homology"/>
<feature type="transmembrane region" description="Helical" evidence="6">
    <location>
        <begin position="515"/>
        <end position="532"/>
    </location>
</feature>
<gene>
    <name evidence="7" type="ORF">MCOR_46053</name>
</gene>
<comment type="subcellular location">
    <subcellularLocation>
        <location evidence="1">Membrane</location>
        <topology evidence="1">Multi-pass membrane protein</topology>
    </subcellularLocation>
</comment>
<keyword evidence="3 6" id="KW-0812">Transmembrane</keyword>
<dbReference type="Proteomes" id="UP000507470">
    <property type="component" value="Unassembled WGS sequence"/>
</dbReference>
<name>A0A6J8DZ30_MYTCO</name>
<keyword evidence="8" id="KW-1185">Reference proteome</keyword>
<feature type="transmembrane region" description="Helical" evidence="6">
    <location>
        <begin position="402"/>
        <end position="422"/>
    </location>
</feature>
<evidence type="ECO:0000313" key="7">
    <source>
        <dbReference type="EMBL" id="CAC5413116.1"/>
    </source>
</evidence>
<evidence type="ECO:0000256" key="4">
    <source>
        <dbReference type="ARBA" id="ARBA00022989"/>
    </source>
</evidence>
<feature type="transmembrane region" description="Helical" evidence="6">
    <location>
        <begin position="292"/>
        <end position="313"/>
    </location>
</feature>
<evidence type="ECO:0000256" key="5">
    <source>
        <dbReference type="ARBA" id="ARBA00023136"/>
    </source>
</evidence>
<keyword evidence="5 6" id="KW-0472">Membrane</keyword>
<feature type="transmembrane region" description="Helical" evidence="6">
    <location>
        <begin position="485"/>
        <end position="509"/>
    </location>
</feature>
<evidence type="ECO:0000256" key="3">
    <source>
        <dbReference type="ARBA" id="ARBA00022692"/>
    </source>
</evidence>
<keyword evidence="4 6" id="KW-1133">Transmembrane helix</keyword>
<comment type="similarity">
    <text evidence="2">Belongs to the nucleobase:cation symporter-2 (NCS2) (TC 2.A.40) family.</text>
</comment>
<dbReference type="GO" id="GO:0022857">
    <property type="term" value="F:transmembrane transporter activity"/>
    <property type="evidence" value="ECO:0007669"/>
    <property type="project" value="InterPro"/>
</dbReference>
<dbReference type="EMBL" id="CACVKT020008127">
    <property type="protein sequence ID" value="CAC5413116.1"/>
    <property type="molecule type" value="Genomic_DNA"/>
</dbReference>
<dbReference type="AlphaFoldDB" id="A0A6J8DZ30"/>
<dbReference type="InterPro" id="IPR006043">
    <property type="entry name" value="NCS2"/>
</dbReference>
<evidence type="ECO:0000256" key="6">
    <source>
        <dbReference type="SAM" id="Phobius"/>
    </source>
</evidence>
<feature type="transmembrane region" description="Helical" evidence="6">
    <location>
        <begin position="333"/>
        <end position="359"/>
    </location>
</feature>
<dbReference type="GO" id="GO:0016020">
    <property type="term" value="C:membrane"/>
    <property type="evidence" value="ECO:0007669"/>
    <property type="project" value="UniProtKB-SubCell"/>
</dbReference>
<feature type="transmembrane region" description="Helical" evidence="6">
    <location>
        <begin position="577"/>
        <end position="597"/>
    </location>
</feature>
<dbReference type="PANTHER" id="PTHR11119">
    <property type="entry name" value="XANTHINE-URACIL / VITAMIN C PERMEASE FAMILY MEMBER"/>
    <property type="match status" value="1"/>
</dbReference>
<dbReference type="Pfam" id="PF00860">
    <property type="entry name" value="Xan_ur_permease"/>
    <property type="match status" value="1"/>
</dbReference>